<accession>A0A1W2FVU6</accession>
<dbReference type="AlphaFoldDB" id="A0A1W2FVU6"/>
<keyword evidence="4" id="KW-1185">Reference proteome</keyword>
<evidence type="ECO:0000256" key="2">
    <source>
        <dbReference type="SAM" id="SignalP"/>
    </source>
</evidence>
<organism evidence="3 4">
    <name type="scientific">Kibdelosporangium aridum</name>
    <dbReference type="NCBI Taxonomy" id="2030"/>
    <lineage>
        <taxon>Bacteria</taxon>
        <taxon>Bacillati</taxon>
        <taxon>Actinomycetota</taxon>
        <taxon>Actinomycetes</taxon>
        <taxon>Pseudonocardiales</taxon>
        <taxon>Pseudonocardiaceae</taxon>
        <taxon>Kibdelosporangium</taxon>
    </lineage>
</organism>
<name>A0A1W2FVU6_KIBAR</name>
<proteinExistence type="predicted"/>
<gene>
    <name evidence="3" type="ORF">SAMN05661093_09482</name>
</gene>
<protein>
    <recommendedName>
        <fullName evidence="5">DUF4241 domain-containing protein</fullName>
    </recommendedName>
</protein>
<evidence type="ECO:0008006" key="5">
    <source>
        <dbReference type="Google" id="ProtNLM"/>
    </source>
</evidence>
<feature type="chain" id="PRO_5012145078" description="DUF4241 domain-containing protein" evidence="2">
    <location>
        <begin position="27"/>
        <end position="447"/>
    </location>
</feature>
<dbReference type="Proteomes" id="UP000192674">
    <property type="component" value="Unassembled WGS sequence"/>
</dbReference>
<dbReference type="Pfam" id="PF14025">
    <property type="entry name" value="DUF4241"/>
    <property type="match status" value="1"/>
</dbReference>
<dbReference type="InterPro" id="IPR025335">
    <property type="entry name" value="DUF4241"/>
</dbReference>
<feature type="signal peptide" evidence="2">
    <location>
        <begin position="1"/>
        <end position="26"/>
    </location>
</feature>
<dbReference type="EMBL" id="FWXV01000012">
    <property type="protein sequence ID" value="SMD25904.1"/>
    <property type="molecule type" value="Genomic_DNA"/>
</dbReference>
<reference evidence="3 4" key="1">
    <citation type="submission" date="2017-04" db="EMBL/GenBank/DDBJ databases">
        <authorList>
            <person name="Afonso C.L."/>
            <person name="Miller P.J."/>
            <person name="Scott M.A."/>
            <person name="Spackman E."/>
            <person name="Goraichik I."/>
            <person name="Dimitrov K.M."/>
            <person name="Suarez D.L."/>
            <person name="Swayne D.E."/>
        </authorList>
    </citation>
    <scope>NUCLEOTIDE SEQUENCE [LARGE SCALE GENOMIC DNA]</scope>
    <source>
        <strain evidence="3 4">DSM 43828</strain>
    </source>
</reference>
<sequence>MAMRIRRRTMLLSGVVAAMAAGGALAVSRVRKPDAGFLGDSLPVADVPAPTDRPVEVVYCAGWDSSARAPVSPISESVARAQDAAGGQYAAVLLVDGVARMVVEVCWSAHHAELWHIDAAGRRYRGVAYRRWPDGQLRLFEVRSWNYAGQDTPEFHGDEPTFEARVRRDATAAIETVGIMAVLPDRKVQTSRAWSNWPERVRPPENVAVPTISDWPRLAGMTGPITVRSGPTRTPAAFPWQPPRPLQPRHVSETVTDGSRFRTQGGRVLTIERVPAGTIRLPSGRLLVADPAWLHTDPKPFATTVPPGTYQVDVFQVTENEKPLTNAACRVTVKDVPVRSWHLALRDGDQELALGNGESFGNPVDTATLALVDAASATAYPQAEVDAAMDDNAPYSTISAKDTDMIIVPGWSDGSFPVWLGYADNGALGCFVLDLLTPELATAQPHG</sequence>
<keyword evidence="2" id="KW-0732">Signal</keyword>
<dbReference type="RefSeq" id="WP_084433716.1">
    <property type="nucleotide sequence ID" value="NZ_FWXV01000012.1"/>
</dbReference>
<dbReference type="OrthoDB" id="9789980at2"/>
<evidence type="ECO:0000256" key="1">
    <source>
        <dbReference type="SAM" id="MobiDB-lite"/>
    </source>
</evidence>
<evidence type="ECO:0000313" key="4">
    <source>
        <dbReference type="Proteomes" id="UP000192674"/>
    </source>
</evidence>
<feature type="region of interest" description="Disordered" evidence="1">
    <location>
        <begin position="224"/>
        <end position="256"/>
    </location>
</feature>
<evidence type="ECO:0000313" key="3">
    <source>
        <dbReference type="EMBL" id="SMD25904.1"/>
    </source>
</evidence>